<name>A0AAW5ZPZ7_RALSL</name>
<organism evidence="2 3">
    <name type="scientific">Ralstonia solanacearum</name>
    <name type="common">Pseudomonas solanacearum</name>
    <dbReference type="NCBI Taxonomy" id="305"/>
    <lineage>
        <taxon>Bacteria</taxon>
        <taxon>Pseudomonadati</taxon>
        <taxon>Pseudomonadota</taxon>
        <taxon>Betaproteobacteria</taxon>
        <taxon>Burkholderiales</taxon>
        <taxon>Burkholderiaceae</taxon>
        <taxon>Ralstonia</taxon>
        <taxon>Ralstonia solanacearum species complex</taxon>
    </lineage>
</organism>
<dbReference type="EMBL" id="JAIVFG010000021">
    <property type="protein sequence ID" value="MDB0571804.1"/>
    <property type="molecule type" value="Genomic_DNA"/>
</dbReference>
<sequence length="145" mass="15826">MIRIRAWTFLIMAVAGFGLCAWLVRKIVLAHAVLAKPFPMLPILALVACALLMGACLSSGMAFLFFRRVVTEIRHDGPELILVLASGQSLVPAETVRVIRRIGNPYEYPVPQEDLFTIFSAGSRWWVCRTATFSAATSTGASPSS</sequence>
<accession>A0AAW5ZPZ7</accession>
<proteinExistence type="predicted"/>
<keyword evidence="1" id="KW-1133">Transmembrane helix</keyword>
<feature type="transmembrane region" description="Helical" evidence="1">
    <location>
        <begin position="7"/>
        <end position="24"/>
    </location>
</feature>
<feature type="transmembrane region" description="Helical" evidence="1">
    <location>
        <begin position="44"/>
        <end position="66"/>
    </location>
</feature>
<evidence type="ECO:0000313" key="2">
    <source>
        <dbReference type="EMBL" id="MDB0571804.1"/>
    </source>
</evidence>
<comment type="caution">
    <text evidence="2">The sequence shown here is derived from an EMBL/GenBank/DDBJ whole genome shotgun (WGS) entry which is preliminary data.</text>
</comment>
<dbReference type="AlphaFoldDB" id="A0AAW5ZPZ7"/>
<gene>
    <name evidence="2" type="ORF">LBW59_13630</name>
</gene>
<evidence type="ECO:0000256" key="1">
    <source>
        <dbReference type="SAM" id="Phobius"/>
    </source>
</evidence>
<keyword evidence="1" id="KW-0812">Transmembrane</keyword>
<evidence type="ECO:0000313" key="3">
    <source>
        <dbReference type="Proteomes" id="UP001144050"/>
    </source>
</evidence>
<dbReference type="RefSeq" id="WP_271656713.1">
    <property type="nucleotide sequence ID" value="NZ_JAIVFG010000021.1"/>
</dbReference>
<reference evidence="2" key="1">
    <citation type="submission" date="2021-09" db="EMBL/GenBank/DDBJ databases">
        <title>Genomic analysis of Ralstonia spp.</title>
        <authorList>
            <person name="Aburjaile F."/>
            <person name="Ariute J.C."/>
            <person name="Pais A.K.L."/>
            <person name="Albuquerque G.M.R."/>
            <person name="Silva A.M.F."/>
            <person name="Brenig B."/>
            <person name="Azevedo V."/>
            <person name="Matiuzzi M."/>
            <person name="Ramos R."/>
            <person name="Goes-Neto A."/>
            <person name="Soares S."/>
            <person name="Iseppon A.M.B."/>
            <person name="Souza E."/>
            <person name="Gama M."/>
        </authorList>
    </citation>
    <scope>NUCLEOTIDE SEQUENCE</scope>
    <source>
        <strain evidence="2">CCRMRs91</strain>
    </source>
</reference>
<protein>
    <submittedName>
        <fullName evidence="2">Uncharacterized protein</fullName>
    </submittedName>
</protein>
<dbReference type="Proteomes" id="UP001144050">
    <property type="component" value="Unassembled WGS sequence"/>
</dbReference>
<keyword evidence="1" id="KW-0472">Membrane</keyword>